<comment type="similarity">
    <text evidence="1">Belongs to the phage and mitochondrial RNA polymerase family.</text>
</comment>
<dbReference type="Pfam" id="PF14700">
    <property type="entry name" value="RPOL_N"/>
    <property type="match status" value="1"/>
</dbReference>
<dbReference type="InterPro" id="IPR043502">
    <property type="entry name" value="DNA/RNA_pol_sf"/>
</dbReference>
<evidence type="ECO:0000256" key="2">
    <source>
        <dbReference type="ARBA" id="ARBA00012418"/>
    </source>
</evidence>
<dbReference type="EC" id="2.7.7.6" evidence="2"/>
<feature type="domain" description="DNA-directed RNA polymerase N-terminal" evidence="9">
    <location>
        <begin position="7"/>
        <end position="289"/>
    </location>
</feature>
<accession>A0AAX3ZVY4</accession>
<dbReference type="EMBL" id="OR420740">
    <property type="protein sequence ID" value="WMM95210.1"/>
    <property type="molecule type" value="Genomic_DNA"/>
</dbReference>
<dbReference type="Gene3D" id="1.10.287.260">
    <property type="match status" value="1"/>
</dbReference>
<keyword evidence="3" id="KW-0240">DNA-directed RNA polymerase</keyword>
<dbReference type="PANTHER" id="PTHR10102">
    <property type="entry name" value="DNA-DIRECTED RNA POLYMERASE, MITOCHONDRIAL"/>
    <property type="match status" value="1"/>
</dbReference>
<evidence type="ECO:0000256" key="8">
    <source>
        <dbReference type="ARBA" id="ARBA00048552"/>
    </source>
</evidence>
<evidence type="ECO:0000256" key="6">
    <source>
        <dbReference type="ARBA" id="ARBA00023163"/>
    </source>
</evidence>
<evidence type="ECO:0000256" key="4">
    <source>
        <dbReference type="ARBA" id="ARBA00022679"/>
    </source>
</evidence>
<dbReference type="GO" id="GO:0003899">
    <property type="term" value="F:DNA-directed RNA polymerase activity"/>
    <property type="evidence" value="ECO:0007669"/>
    <property type="project" value="UniProtKB-EC"/>
</dbReference>
<dbReference type="GO" id="GO:0000428">
    <property type="term" value="C:DNA-directed RNA polymerase complex"/>
    <property type="evidence" value="ECO:0007669"/>
    <property type="project" value="UniProtKB-KW"/>
</dbReference>
<dbReference type="GO" id="GO:0003677">
    <property type="term" value="F:DNA binding"/>
    <property type="evidence" value="ECO:0007669"/>
    <property type="project" value="InterPro"/>
</dbReference>
<comment type="catalytic activity">
    <reaction evidence="8">
        <text>RNA(n) + a ribonucleoside 5'-triphosphate = RNA(n+1) + diphosphate</text>
        <dbReference type="Rhea" id="RHEA:21248"/>
        <dbReference type="Rhea" id="RHEA-COMP:14527"/>
        <dbReference type="Rhea" id="RHEA-COMP:17342"/>
        <dbReference type="ChEBI" id="CHEBI:33019"/>
        <dbReference type="ChEBI" id="CHEBI:61557"/>
        <dbReference type="ChEBI" id="CHEBI:140395"/>
        <dbReference type="EC" id="2.7.7.6"/>
    </reaction>
</comment>
<dbReference type="InterPro" id="IPR002092">
    <property type="entry name" value="DNA-dir_Rpol_phage-type"/>
</dbReference>
<dbReference type="Gene3D" id="1.10.150.20">
    <property type="entry name" value="5' to 3' exonuclease, C-terminal subdomain"/>
    <property type="match status" value="1"/>
</dbReference>
<evidence type="ECO:0000313" key="11">
    <source>
        <dbReference type="Proteomes" id="UP001301566"/>
    </source>
</evidence>
<keyword evidence="11" id="KW-1185">Reference proteome</keyword>
<dbReference type="GO" id="GO:0006351">
    <property type="term" value="P:DNA-templated transcription"/>
    <property type="evidence" value="ECO:0007669"/>
    <property type="project" value="InterPro"/>
</dbReference>
<dbReference type="SUPFAM" id="SSF56672">
    <property type="entry name" value="DNA/RNA polymerases"/>
    <property type="match status" value="1"/>
</dbReference>
<dbReference type="Proteomes" id="UP001301566">
    <property type="component" value="Segment"/>
</dbReference>
<reference evidence="10 11" key="1">
    <citation type="submission" date="2023-08" db="EMBL/GenBank/DDBJ databases">
        <authorList>
            <person name="Du S."/>
            <person name="Wu Z."/>
            <person name="Wu Y."/>
            <person name="Yang M."/>
            <person name="Shao J."/>
            <person name="Liu H."/>
            <person name="Zhao Y."/>
            <person name="Zhang Z."/>
        </authorList>
    </citation>
    <scope>NUCLEOTIDE SEQUENCE [LARGE SCALE GENOMIC DNA]</scope>
</reference>
<evidence type="ECO:0000256" key="5">
    <source>
        <dbReference type="ARBA" id="ARBA00022695"/>
    </source>
</evidence>
<dbReference type="GO" id="GO:0019083">
    <property type="term" value="P:viral transcription"/>
    <property type="evidence" value="ECO:0007669"/>
    <property type="project" value="UniProtKB-KW"/>
</dbReference>
<keyword evidence="4" id="KW-0808">Transferase</keyword>
<dbReference type="SMART" id="SM01311">
    <property type="entry name" value="RPOL_N"/>
    <property type="match status" value="1"/>
</dbReference>
<dbReference type="Gene3D" id="1.10.1320.10">
    <property type="entry name" value="DNA-directed RNA polymerase, N-terminal domain"/>
    <property type="match status" value="1"/>
</dbReference>
<keyword evidence="6" id="KW-0804">Transcription</keyword>
<organism evidence="10 11">
    <name type="scientific">Roseobacter phage CRP-114</name>
    <dbReference type="NCBI Taxonomy" id="3072842"/>
    <lineage>
        <taxon>Viruses</taxon>
        <taxon>Duplodnaviria</taxon>
        <taxon>Heunggongvirae</taxon>
        <taxon>Uroviricota</taxon>
        <taxon>Caudoviricetes</taxon>
        <taxon>Autographivirales</taxon>
        <taxon>Autographivirales incertae sedis</taxon>
        <taxon>Dynamenevirus</taxon>
        <taxon>Dynamenevirus CRP114</taxon>
    </lineage>
</organism>
<keyword evidence="7" id="KW-1195">Viral transcription</keyword>
<dbReference type="Gene3D" id="1.10.287.280">
    <property type="match status" value="1"/>
</dbReference>
<dbReference type="InterPro" id="IPR046950">
    <property type="entry name" value="DNA-dir_Rpol_C_phage-type"/>
</dbReference>
<keyword evidence="5" id="KW-0548">Nucleotidyltransferase</keyword>
<evidence type="ECO:0000256" key="7">
    <source>
        <dbReference type="ARBA" id="ARBA00023314"/>
    </source>
</evidence>
<evidence type="ECO:0000256" key="1">
    <source>
        <dbReference type="ARBA" id="ARBA00009493"/>
    </source>
</evidence>
<name>A0AAX3ZVY4_9CAUD</name>
<evidence type="ECO:0000313" key="10">
    <source>
        <dbReference type="EMBL" id="WMM95210.1"/>
    </source>
</evidence>
<dbReference type="InterPro" id="IPR024075">
    <property type="entry name" value="DNA-dir_RNA_pol_helix_hairp_sf"/>
</dbReference>
<sequence>MTIDLFTTQENLEQSARLLTQTKFKKMLTENQQKGNETSTYYGSSLMKRAIEPVAERIRTAIQEAEGGRAGPKVSSVRYLRLFDPNVTAFFTAKTIIDRLTAKTNKIQSVANSVGKALEDELRYTNFELEHPWLFKKLLNEIDTTRARKRQNLVAAYNRYCQEWVSWGEKDRIHLGMMLIEMFISTTGFAEEAQRSLGSKKTEKILIATQAVNDFIKNTREVAEMLSPVYEPMVVPPVDWQGPRGGGYLTHHIPPLSFIKTTNRNYLEELEGLSDQMEPVYRAVNHIQKTPWQVNAFVLAILQILHDNGTAVAGLAALEDEPLPPRVVPEGMTKDEMSEEQLRQFKLWKQRSTKVYEERIRASSKRLMTSRIRSMAEKFSKYNAIYFVHTADFRGRLYPASSYLTPQGNSLSKGLLKFADGKPLGTNEAACELAIHGANCFGYDKASMQERVDWVVERSDMICRVATDPLGDLWWAKEADDPFSFAAFCEEWAGYCENGYDHVSYIPIAKDGACNGLQHLSSCLLDRVGGAQVNILPSDKPADIYQTVADKTIQKVKDDLASTEIVLNTHNVAQLAAKWLEYGITRKTAKRCTMTRVYGSTLFSARAFIQEYLTDTDAKRKGEDRDYVSPLHELEFPASVYLAQHVWSSINETVVAAQTAMDWMQDAARELAKENLPIVWTTTDGLPVMQSYPDMTKRRLKTKFGDKLVYLTIQEANNNKLDRRRQGAGVSPNVVHSWDSAHLRMTVNLAADNGVTHFGMIHDSFSCHASDIEMLGACTREAFVWIYEDEGPLQRLKEECETMLGRELPSLPPRGDLDIRDVLHSEFFFS</sequence>
<dbReference type="InterPro" id="IPR037159">
    <property type="entry name" value="RNA_POL_N_sf"/>
</dbReference>
<protein>
    <recommendedName>
        <fullName evidence="2">DNA-directed RNA polymerase</fullName>
        <ecNumber evidence="2">2.7.7.6</ecNumber>
    </recommendedName>
</protein>
<dbReference type="PANTHER" id="PTHR10102:SF0">
    <property type="entry name" value="DNA-DIRECTED RNA POLYMERASE, MITOCHONDRIAL"/>
    <property type="match status" value="1"/>
</dbReference>
<dbReference type="InterPro" id="IPR029262">
    <property type="entry name" value="RPOL_N"/>
</dbReference>
<gene>
    <name evidence="10" type="ORF">CRP114_gp11</name>
</gene>
<proteinExistence type="inferred from homology"/>
<evidence type="ECO:0000256" key="3">
    <source>
        <dbReference type="ARBA" id="ARBA00022478"/>
    </source>
</evidence>
<dbReference type="Pfam" id="PF00940">
    <property type="entry name" value="RNA_pol"/>
    <property type="match status" value="1"/>
</dbReference>
<evidence type="ECO:0000259" key="9">
    <source>
        <dbReference type="SMART" id="SM01311"/>
    </source>
</evidence>